<proteinExistence type="predicted"/>
<feature type="transmembrane region" description="Helical" evidence="1">
    <location>
        <begin position="131"/>
        <end position="155"/>
    </location>
</feature>
<reference evidence="2 3" key="1">
    <citation type="submission" date="2021-01" db="EMBL/GenBank/DDBJ databases">
        <title>Whole genome shotgun sequence of Planobispora longispora NBRC 13918.</title>
        <authorList>
            <person name="Komaki H."/>
            <person name="Tamura T."/>
        </authorList>
    </citation>
    <scope>NUCLEOTIDE SEQUENCE [LARGE SCALE GENOMIC DNA]</scope>
    <source>
        <strain evidence="2 3">NBRC 13918</strain>
    </source>
</reference>
<keyword evidence="1" id="KW-1133">Transmembrane helix</keyword>
<organism evidence="2 3">
    <name type="scientific">Planobispora longispora</name>
    <dbReference type="NCBI Taxonomy" id="28887"/>
    <lineage>
        <taxon>Bacteria</taxon>
        <taxon>Bacillati</taxon>
        <taxon>Actinomycetota</taxon>
        <taxon>Actinomycetes</taxon>
        <taxon>Streptosporangiales</taxon>
        <taxon>Streptosporangiaceae</taxon>
        <taxon>Planobispora</taxon>
    </lineage>
</organism>
<keyword evidence="1" id="KW-0812">Transmembrane</keyword>
<sequence length="168" mass="17629">MGRSAPRAGRTHEITVRCPAWRPTGSDALRREERRDACPDAPAERAWIGGGSPTTGFLKGTGENALGGFFSGLAGLAWVDWLFMLGLLGIGAALIAGAGIRIAAVTGALMLVLMWAAELPLATNPFMDDHIVYALVLAGLALANAGDSLGIGKWWGSTALVRRHPILK</sequence>
<feature type="transmembrane region" description="Helical" evidence="1">
    <location>
        <begin position="102"/>
        <end position="119"/>
    </location>
</feature>
<dbReference type="AlphaFoldDB" id="A0A8J3RUU2"/>
<evidence type="ECO:0000313" key="3">
    <source>
        <dbReference type="Proteomes" id="UP000616724"/>
    </source>
</evidence>
<protein>
    <recommendedName>
        <fullName evidence="4">DoxX family protein</fullName>
    </recommendedName>
</protein>
<keyword evidence="1" id="KW-0472">Membrane</keyword>
<evidence type="ECO:0000313" key="2">
    <source>
        <dbReference type="EMBL" id="GIH81578.1"/>
    </source>
</evidence>
<feature type="transmembrane region" description="Helical" evidence="1">
    <location>
        <begin position="69"/>
        <end position="95"/>
    </location>
</feature>
<name>A0A8J3RUU2_9ACTN</name>
<evidence type="ECO:0008006" key="4">
    <source>
        <dbReference type="Google" id="ProtNLM"/>
    </source>
</evidence>
<dbReference type="Proteomes" id="UP000616724">
    <property type="component" value="Unassembled WGS sequence"/>
</dbReference>
<dbReference type="EMBL" id="BOOH01000086">
    <property type="protein sequence ID" value="GIH81578.1"/>
    <property type="molecule type" value="Genomic_DNA"/>
</dbReference>
<dbReference type="RefSeq" id="WP_239317965.1">
    <property type="nucleotide sequence ID" value="NZ_BOOH01000086.1"/>
</dbReference>
<evidence type="ECO:0000256" key="1">
    <source>
        <dbReference type="SAM" id="Phobius"/>
    </source>
</evidence>
<accession>A0A8J3RUU2</accession>
<comment type="caution">
    <text evidence="2">The sequence shown here is derived from an EMBL/GenBank/DDBJ whole genome shotgun (WGS) entry which is preliminary data.</text>
</comment>
<keyword evidence="3" id="KW-1185">Reference proteome</keyword>
<gene>
    <name evidence="2" type="ORF">Plo01_80070</name>
</gene>